<dbReference type="SUPFAM" id="SSF56529">
    <property type="entry name" value="FAH"/>
    <property type="match status" value="1"/>
</dbReference>
<evidence type="ECO:0000256" key="1">
    <source>
        <dbReference type="ARBA" id="ARBA00010211"/>
    </source>
</evidence>
<dbReference type="InterPro" id="IPR011234">
    <property type="entry name" value="Fumarylacetoacetase-like_C"/>
</dbReference>
<dbReference type="GO" id="GO:0046872">
    <property type="term" value="F:metal ion binding"/>
    <property type="evidence" value="ECO:0007669"/>
    <property type="project" value="UniProtKB-KW"/>
</dbReference>
<name>A0A2T4GYL1_FUSCU</name>
<gene>
    <name evidence="4" type="ORF">FCULG_00011147</name>
</gene>
<comment type="caution">
    <text evidence="4">The sequence shown here is derived from an EMBL/GenBank/DDBJ whole genome shotgun (WGS) entry which is preliminary data.</text>
</comment>
<keyword evidence="5" id="KW-1185">Reference proteome</keyword>
<dbReference type="EMBL" id="PVEM01000004">
    <property type="protein sequence ID" value="PTD08646.1"/>
    <property type="molecule type" value="Genomic_DNA"/>
</dbReference>
<dbReference type="Pfam" id="PF01557">
    <property type="entry name" value="FAA_hydrolase"/>
    <property type="match status" value="1"/>
</dbReference>
<dbReference type="PANTHER" id="PTHR11820">
    <property type="entry name" value="ACYLPYRUVASE"/>
    <property type="match status" value="1"/>
</dbReference>
<comment type="similarity">
    <text evidence="1">Belongs to the FAH family.</text>
</comment>
<organism evidence="4 5">
    <name type="scientific">Fusarium culmorum</name>
    <dbReference type="NCBI Taxonomy" id="5516"/>
    <lineage>
        <taxon>Eukaryota</taxon>
        <taxon>Fungi</taxon>
        <taxon>Dikarya</taxon>
        <taxon>Ascomycota</taxon>
        <taxon>Pezizomycotina</taxon>
        <taxon>Sordariomycetes</taxon>
        <taxon>Hypocreomycetidae</taxon>
        <taxon>Hypocreales</taxon>
        <taxon>Nectriaceae</taxon>
        <taxon>Fusarium</taxon>
    </lineage>
</organism>
<evidence type="ECO:0000256" key="2">
    <source>
        <dbReference type="ARBA" id="ARBA00022723"/>
    </source>
</evidence>
<feature type="domain" description="Fumarylacetoacetase-like C-terminal" evidence="3">
    <location>
        <begin position="66"/>
        <end position="234"/>
    </location>
</feature>
<dbReference type="OrthoDB" id="411064at2759"/>
<proteinExistence type="inferred from homology"/>
<sequence>MSIQRLVRFVSSDDGKTYYGAANESLKNAKILESGSPFSASARLSDKEHTIEKLLCPIDLNGARSVVCIGLNYTDHAEEAQMPIPKVPVVFFKPVTALAGPHDDLVLPRTSWEKGRLDYETELVIVIGKKASRVSKDDALDYVFGYTAGNDISNRAWQLEPQLGGGQWCYSKCFDCSAPIGPAIVSKDILGSAVGLGIRDTLNDTQLQDVNTNNMIFGVAEIVSFLSQGMTLLPDEFSHCNFKAEAGTNLAILNFDINNPVQISLVANDGKLKSNMTATDTKGFYSFVKTLKNGNTDRVLLASFGKGDSDTTKMALDVVDTTGDAPTITKNQATISASLQSSKIIIVGDLRKTGKDEIVALFDSQDNLTISVNEYAANGITETTQKRVPQTLSGFPLIRPFFSALVPSEDRASPNSLSILQVSLHEYNKKPHFIFRLTDTVSWTTKTSSPVEDRLASDPHYFHLKWIRCSRQSDFDLNTSNVVLEIFSFYGVLGIRLFAPTSEKKLENYQEIGMLQYMGQTSIGTRLGCEGD</sequence>
<dbReference type="InterPro" id="IPR036663">
    <property type="entry name" value="Fumarylacetoacetase_C_sf"/>
</dbReference>
<dbReference type="GO" id="GO:0016787">
    <property type="term" value="F:hydrolase activity"/>
    <property type="evidence" value="ECO:0007669"/>
    <property type="project" value="UniProtKB-KW"/>
</dbReference>
<evidence type="ECO:0000259" key="3">
    <source>
        <dbReference type="Pfam" id="PF01557"/>
    </source>
</evidence>
<accession>A0A2T4GYL1</accession>
<reference evidence="4 5" key="1">
    <citation type="submission" date="2018-02" db="EMBL/GenBank/DDBJ databases">
        <title>Fusarium culmorum secondary metabolites in fungal-bacterial-plant interactions.</title>
        <authorList>
            <person name="Schmidt R."/>
        </authorList>
    </citation>
    <scope>NUCLEOTIDE SEQUENCE [LARGE SCALE GENOMIC DNA]</scope>
    <source>
        <strain evidence="4 5">PV</strain>
    </source>
</reference>
<dbReference type="AlphaFoldDB" id="A0A2T4GYL1"/>
<evidence type="ECO:0000313" key="4">
    <source>
        <dbReference type="EMBL" id="PTD08646.1"/>
    </source>
</evidence>
<keyword evidence="2" id="KW-0479">Metal-binding</keyword>
<evidence type="ECO:0000313" key="5">
    <source>
        <dbReference type="Proteomes" id="UP000241587"/>
    </source>
</evidence>
<protein>
    <submittedName>
        <fullName evidence="4">Fumarylacetoacetate hydrolase domain-containing protein 2</fullName>
    </submittedName>
</protein>
<keyword evidence="4" id="KW-0378">Hydrolase</keyword>
<dbReference type="Proteomes" id="UP000241587">
    <property type="component" value="Unassembled WGS sequence"/>
</dbReference>
<dbReference type="Gene3D" id="3.90.850.10">
    <property type="entry name" value="Fumarylacetoacetase-like, C-terminal domain"/>
    <property type="match status" value="1"/>
</dbReference>
<dbReference type="PANTHER" id="PTHR11820:SF112">
    <property type="entry name" value="FUMARYLACETOACETATE HYDROLASE FAMILY PROTEIN (AFU_ORTHOLOGUE AFUA_1G02370)-RELATED"/>
    <property type="match status" value="1"/>
</dbReference>